<accession>A0A7T4WE93</accession>
<sequence length="347" mass="40074">MGIITELKGVPINQFTAFYPSRPFWACSKPDFSNQNREGWFHDQMAKEVFSRETDSYTIKVCRDGRIMLRIEALERDPEPEMPGGIEDIVKRWGDYLDYLNAFYLLLDSAMLQVSKFAYFNLHEITNRDAFRVRYEGGKSVGENIAIESIASVFQMGRHLSSYPHWMPIEYDSKIMMRQVVPLDVIQFASTQFESVLNAPGSEKDLASFAKSLSEYKVGNYETSLILAWFITEGSIAYLWERHLDGLNCEYENGQKKINRERRDLLVGRDFTISMISNLLELWDVLPNSLFKDVDAVRGFRNKIVHKLKYEPNATDTQLAMKTAQVMIERIWNISFIPSLGYSVTGI</sequence>
<gene>
    <name evidence="1" type="ORF">H2515_00225</name>
</gene>
<organism evidence="1 2">
    <name type="scientific">Acidithiobacillus ferrivorans</name>
    <dbReference type="NCBI Taxonomy" id="160808"/>
    <lineage>
        <taxon>Bacteria</taxon>
        <taxon>Pseudomonadati</taxon>
        <taxon>Pseudomonadota</taxon>
        <taxon>Acidithiobacillia</taxon>
        <taxon>Acidithiobacillales</taxon>
        <taxon>Acidithiobacillaceae</taxon>
        <taxon>Acidithiobacillus</taxon>
    </lineage>
</organism>
<evidence type="ECO:0000313" key="2">
    <source>
        <dbReference type="Proteomes" id="UP000595420"/>
    </source>
</evidence>
<name>A0A7T4WE93_9PROT</name>
<reference evidence="1 2" key="1">
    <citation type="submission" date="2020-07" db="EMBL/GenBank/DDBJ databases">
        <title>Complete genome sequence analysis of Acidithiobacillus ferrivorans XJFY6S-08 reveals extreme environmental adaptation to alpine acid mine drainage.</title>
        <authorList>
            <person name="Yan L."/>
            <person name="Ni Y."/>
        </authorList>
    </citation>
    <scope>NUCLEOTIDE SEQUENCE [LARGE SCALE GENOMIC DNA]</scope>
    <source>
        <strain evidence="1 2">XJFY6S-08</strain>
    </source>
</reference>
<dbReference type="AlphaFoldDB" id="A0A7T4WE93"/>
<dbReference type="Proteomes" id="UP000595420">
    <property type="component" value="Chromosome"/>
</dbReference>
<evidence type="ECO:0000313" key="1">
    <source>
        <dbReference type="EMBL" id="QQD72817.1"/>
    </source>
</evidence>
<dbReference type="RefSeq" id="WP_198660630.1">
    <property type="nucleotide sequence ID" value="NZ_CP059488.1"/>
</dbReference>
<protein>
    <submittedName>
        <fullName evidence="1">Uncharacterized protein</fullName>
    </submittedName>
</protein>
<dbReference type="EMBL" id="CP059488">
    <property type="protein sequence ID" value="QQD72817.1"/>
    <property type="molecule type" value="Genomic_DNA"/>
</dbReference>
<proteinExistence type="predicted"/>